<sequence length="123" mass="14033">MARVTVEDDTDIVVHLAPWEKLAARRGDIRVPVTALREVHLEPDWWRALRGLRGRGLWIPDRIAVGIRVLPDGEDFAAIRVGHPVVCLELRRTYRFARVSVHVADTEGTLRALEPYVPRDRLA</sequence>
<organism evidence="1 2">
    <name type="scientific">Streptomyces solicathayae</name>
    <dbReference type="NCBI Taxonomy" id="3081768"/>
    <lineage>
        <taxon>Bacteria</taxon>
        <taxon>Bacillati</taxon>
        <taxon>Actinomycetota</taxon>
        <taxon>Actinomycetes</taxon>
        <taxon>Kitasatosporales</taxon>
        <taxon>Streptomycetaceae</taxon>
        <taxon>Streptomyces</taxon>
    </lineage>
</organism>
<keyword evidence="2" id="KW-1185">Reference proteome</keyword>
<dbReference type="EMBL" id="CP137573">
    <property type="protein sequence ID" value="WOX20843.1"/>
    <property type="molecule type" value="Genomic_DNA"/>
</dbReference>
<proteinExistence type="predicted"/>
<gene>
    <name evidence="1" type="ORF">R2D22_05320</name>
</gene>
<reference evidence="1 2" key="1">
    <citation type="submission" date="2023-10" db="EMBL/GenBank/DDBJ databases">
        <title>The genome sequence of Streptomyces sp. HUAS YS2.</title>
        <authorList>
            <person name="Mo P."/>
        </authorList>
    </citation>
    <scope>NUCLEOTIDE SEQUENCE [LARGE SCALE GENOMIC DNA]</scope>
    <source>
        <strain evidence="1 2">HUAS YS2</strain>
    </source>
</reference>
<name>A0ABZ0LMY8_9ACTN</name>
<dbReference type="RefSeq" id="WP_318101577.1">
    <property type="nucleotide sequence ID" value="NZ_CP137573.1"/>
</dbReference>
<evidence type="ECO:0000313" key="1">
    <source>
        <dbReference type="EMBL" id="WOX20843.1"/>
    </source>
</evidence>
<protein>
    <submittedName>
        <fullName evidence="1">Uncharacterized protein</fullName>
    </submittedName>
</protein>
<dbReference type="Proteomes" id="UP001301731">
    <property type="component" value="Chromosome"/>
</dbReference>
<evidence type="ECO:0000313" key="2">
    <source>
        <dbReference type="Proteomes" id="UP001301731"/>
    </source>
</evidence>
<accession>A0ABZ0LMY8</accession>